<dbReference type="InterPro" id="IPR013154">
    <property type="entry name" value="ADH-like_N"/>
</dbReference>
<dbReference type="InterPro" id="IPR020843">
    <property type="entry name" value="ER"/>
</dbReference>
<evidence type="ECO:0000313" key="4">
    <source>
        <dbReference type="EMBL" id="MBB2159992.1"/>
    </source>
</evidence>
<sequence>MRAVGYQSPLPIDDPDALQDIELPEPVPGGRDLLVEIRAVSVNPVDTKVRRSAVPEPGQWRVLGWDAAGIVKATGPDVRHFAVGDDVFYAGALQRSGTNAQFHLVDERIVGRKPASLDWAQAAALPLTAITAWEMMFDRLELRRPVAGTVPSLLIVGGAGGVGSIAIQLARALTDLAVIATASRSETREWVRALGAHHVIDHRNGLADQVARLPTGAPGFVFSTTQTCRHYADIVTLLAPQGRFGLTDDPDELDALPLKRKSLSLHWELMFTRSMFETADMAEQGVVLNEIAALVDRGRIRTTLGENMGPINAGNLRRAHALIESGRAKGKIVLAGFGA</sequence>
<reference evidence="4 5" key="1">
    <citation type="submission" date="2020-04" db="EMBL/GenBank/DDBJ databases">
        <title>Description of novel Gluconacetobacter.</title>
        <authorList>
            <person name="Sombolestani A."/>
        </authorList>
    </citation>
    <scope>NUCLEOTIDE SEQUENCE [LARGE SCALE GENOMIC DNA]</scope>
    <source>
        <strain evidence="4 5">LMG 19747</strain>
    </source>
</reference>
<keyword evidence="2" id="KW-0560">Oxidoreductase</keyword>
<dbReference type="CDD" id="cd08252">
    <property type="entry name" value="AL_MDR"/>
    <property type="match status" value="1"/>
</dbReference>
<dbReference type="EMBL" id="JABEQJ010000007">
    <property type="protein sequence ID" value="MBB2159992.1"/>
    <property type="molecule type" value="Genomic_DNA"/>
</dbReference>
<dbReference type="RefSeq" id="WP_182996842.1">
    <property type="nucleotide sequence ID" value="NZ_JABEQJ010000007.1"/>
</dbReference>
<feature type="domain" description="Enoyl reductase (ER)" evidence="3">
    <location>
        <begin position="13"/>
        <end position="334"/>
    </location>
</feature>
<dbReference type="GO" id="GO:0016491">
    <property type="term" value="F:oxidoreductase activity"/>
    <property type="evidence" value="ECO:0007669"/>
    <property type="project" value="UniProtKB-KW"/>
</dbReference>
<dbReference type="InterPro" id="IPR014182">
    <property type="entry name" value="ADH_Zn_typ-1"/>
</dbReference>
<dbReference type="SMART" id="SM00829">
    <property type="entry name" value="PKS_ER"/>
    <property type="match status" value="1"/>
</dbReference>
<dbReference type="SUPFAM" id="SSF51735">
    <property type="entry name" value="NAD(P)-binding Rossmann-fold domains"/>
    <property type="match status" value="1"/>
</dbReference>
<keyword evidence="2" id="KW-0862">Zinc</keyword>
<dbReference type="Proteomes" id="UP000589085">
    <property type="component" value="Unassembled WGS sequence"/>
</dbReference>
<dbReference type="InterPro" id="IPR036291">
    <property type="entry name" value="NAD(P)-bd_dom_sf"/>
</dbReference>
<dbReference type="PANTHER" id="PTHR44154:SF1">
    <property type="entry name" value="QUINONE OXIDOREDUCTASE"/>
    <property type="match status" value="1"/>
</dbReference>
<proteinExistence type="inferred from homology"/>
<dbReference type="GO" id="GO:0008270">
    <property type="term" value="F:zinc ion binding"/>
    <property type="evidence" value="ECO:0007669"/>
    <property type="project" value="InterPro"/>
</dbReference>
<dbReference type="InterPro" id="IPR011032">
    <property type="entry name" value="GroES-like_sf"/>
</dbReference>
<dbReference type="InterPro" id="IPR051603">
    <property type="entry name" value="Zinc-ADH_QOR/CCCR"/>
</dbReference>
<comment type="similarity">
    <text evidence="2">Belongs to the zinc-containing alcohol dehydrogenase family. Quinone oxidoreductase subfamily.</text>
</comment>
<name>A0A7W4IBY3_9PROT</name>
<evidence type="ECO:0000256" key="1">
    <source>
        <dbReference type="ARBA" id="ARBA00022857"/>
    </source>
</evidence>
<dbReference type="SUPFAM" id="SSF50129">
    <property type="entry name" value="GroES-like"/>
    <property type="match status" value="1"/>
</dbReference>
<organism evidence="4 5">
    <name type="scientific">Gluconacetobacter sacchari</name>
    <dbReference type="NCBI Taxonomy" id="92759"/>
    <lineage>
        <taxon>Bacteria</taxon>
        <taxon>Pseudomonadati</taxon>
        <taxon>Pseudomonadota</taxon>
        <taxon>Alphaproteobacteria</taxon>
        <taxon>Acetobacterales</taxon>
        <taxon>Acetobacteraceae</taxon>
        <taxon>Gluconacetobacter</taxon>
    </lineage>
</organism>
<evidence type="ECO:0000313" key="5">
    <source>
        <dbReference type="Proteomes" id="UP000589085"/>
    </source>
</evidence>
<dbReference type="Gene3D" id="3.90.180.10">
    <property type="entry name" value="Medium-chain alcohol dehydrogenases, catalytic domain"/>
    <property type="match status" value="1"/>
</dbReference>
<protein>
    <recommendedName>
        <fullName evidence="2">Zinc-type alcohol dehydrogenase-like protein</fullName>
    </recommendedName>
</protein>
<dbReference type="AlphaFoldDB" id="A0A7W4IBY3"/>
<dbReference type="Gene3D" id="3.40.50.720">
    <property type="entry name" value="NAD(P)-binding Rossmann-like Domain"/>
    <property type="match status" value="1"/>
</dbReference>
<dbReference type="PANTHER" id="PTHR44154">
    <property type="entry name" value="QUINONE OXIDOREDUCTASE"/>
    <property type="match status" value="1"/>
</dbReference>
<keyword evidence="2" id="KW-0479">Metal-binding</keyword>
<accession>A0A7W4IBY3</accession>
<evidence type="ECO:0000256" key="2">
    <source>
        <dbReference type="RuleBase" id="RU364000"/>
    </source>
</evidence>
<keyword evidence="1" id="KW-0521">NADP</keyword>
<dbReference type="Pfam" id="PF13602">
    <property type="entry name" value="ADH_zinc_N_2"/>
    <property type="match status" value="1"/>
</dbReference>
<evidence type="ECO:0000259" key="3">
    <source>
        <dbReference type="SMART" id="SM00829"/>
    </source>
</evidence>
<dbReference type="NCBIfam" id="TIGR02817">
    <property type="entry name" value="adh_fam_1"/>
    <property type="match status" value="1"/>
</dbReference>
<dbReference type="Pfam" id="PF08240">
    <property type="entry name" value="ADH_N"/>
    <property type="match status" value="1"/>
</dbReference>
<comment type="caution">
    <text evidence="4">The sequence shown here is derived from an EMBL/GenBank/DDBJ whole genome shotgun (WGS) entry which is preliminary data.</text>
</comment>
<gene>
    <name evidence="4" type="ORF">HLH48_07365</name>
</gene>